<evidence type="ECO:0000256" key="1">
    <source>
        <dbReference type="ARBA" id="ARBA00005336"/>
    </source>
</evidence>
<dbReference type="Gene3D" id="3.20.20.300">
    <property type="entry name" value="Glycoside hydrolase, family 3, N-terminal domain"/>
    <property type="match status" value="1"/>
</dbReference>
<dbReference type="AlphaFoldDB" id="A0A1H0CU93"/>
<dbReference type="STRING" id="258515.SAMN05192585_1255"/>
<dbReference type="Gene3D" id="2.60.40.10">
    <property type="entry name" value="Immunoglobulins"/>
    <property type="match status" value="1"/>
</dbReference>
<organism evidence="6 7">
    <name type="scientific">Acetanaerobacterium elongatum</name>
    <dbReference type="NCBI Taxonomy" id="258515"/>
    <lineage>
        <taxon>Bacteria</taxon>
        <taxon>Bacillati</taxon>
        <taxon>Bacillota</taxon>
        <taxon>Clostridia</taxon>
        <taxon>Eubacteriales</taxon>
        <taxon>Oscillospiraceae</taxon>
        <taxon>Acetanaerobacterium</taxon>
    </lineage>
</organism>
<dbReference type="Proteomes" id="UP000199182">
    <property type="component" value="Unassembled WGS sequence"/>
</dbReference>
<dbReference type="PANTHER" id="PTHR42715">
    <property type="entry name" value="BETA-GLUCOSIDASE"/>
    <property type="match status" value="1"/>
</dbReference>
<dbReference type="GO" id="GO:0008422">
    <property type="term" value="F:beta-glucosidase activity"/>
    <property type="evidence" value="ECO:0007669"/>
    <property type="project" value="UniProtKB-ARBA"/>
</dbReference>
<dbReference type="Pfam" id="PF01915">
    <property type="entry name" value="Glyco_hydro_3_C"/>
    <property type="match status" value="1"/>
</dbReference>
<proteinExistence type="inferred from homology"/>
<dbReference type="InterPro" id="IPR019800">
    <property type="entry name" value="Glyco_hydro_3_AS"/>
</dbReference>
<dbReference type="InterPro" id="IPR002772">
    <property type="entry name" value="Glyco_hydro_3_C"/>
</dbReference>
<dbReference type="InterPro" id="IPR013783">
    <property type="entry name" value="Ig-like_fold"/>
</dbReference>
<dbReference type="Gene3D" id="3.40.50.1700">
    <property type="entry name" value="Glycoside hydrolase family 3 C-terminal domain"/>
    <property type="match status" value="1"/>
</dbReference>
<gene>
    <name evidence="6" type="ORF">SAMN05192585_1255</name>
</gene>
<dbReference type="InterPro" id="IPR001764">
    <property type="entry name" value="Glyco_hydro_3_N"/>
</dbReference>
<dbReference type="InterPro" id="IPR036962">
    <property type="entry name" value="Glyco_hydro_3_N_sf"/>
</dbReference>
<evidence type="ECO:0000256" key="4">
    <source>
        <dbReference type="RuleBase" id="RU361161"/>
    </source>
</evidence>
<keyword evidence="7" id="KW-1185">Reference proteome</keyword>
<dbReference type="GO" id="GO:0005975">
    <property type="term" value="P:carbohydrate metabolic process"/>
    <property type="evidence" value="ECO:0007669"/>
    <property type="project" value="InterPro"/>
</dbReference>
<evidence type="ECO:0000313" key="6">
    <source>
        <dbReference type="EMBL" id="SDN61261.1"/>
    </source>
</evidence>
<reference evidence="6 7" key="1">
    <citation type="submission" date="2016-10" db="EMBL/GenBank/DDBJ databases">
        <authorList>
            <person name="de Groot N.N."/>
        </authorList>
    </citation>
    <scope>NUCLEOTIDE SEQUENCE [LARGE SCALE GENOMIC DNA]</scope>
    <source>
        <strain evidence="6 7">CGMCC 1.5012</strain>
    </source>
</reference>
<dbReference type="EMBL" id="FNID01000025">
    <property type="protein sequence ID" value="SDN61261.1"/>
    <property type="molecule type" value="Genomic_DNA"/>
</dbReference>
<dbReference type="Pfam" id="PF00933">
    <property type="entry name" value="Glyco_hydro_3"/>
    <property type="match status" value="1"/>
</dbReference>
<dbReference type="PANTHER" id="PTHR42715:SF10">
    <property type="entry name" value="BETA-GLUCOSIDASE"/>
    <property type="match status" value="1"/>
</dbReference>
<evidence type="ECO:0000256" key="3">
    <source>
        <dbReference type="ARBA" id="ARBA00023277"/>
    </source>
</evidence>
<dbReference type="PROSITE" id="PS00775">
    <property type="entry name" value="GLYCOSYL_HYDROL_F3"/>
    <property type="match status" value="1"/>
</dbReference>
<protein>
    <submittedName>
        <fullName evidence="6">Beta-glucosidase</fullName>
    </submittedName>
</protein>
<keyword evidence="3" id="KW-0119">Carbohydrate metabolism</keyword>
<evidence type="ECO:0000256" key="2">
    <source>
        <dbReference type="ARBA" id="ARBA00022801"/>
    </source>
</evidence>
<dbReference type="InterPro" id="IPR017853">
    <property type="entry name" value="GH"/>
</dbReference>
<dbReference type="InterPro" id="IPR050288">
    <property type="entry name" value="Cellulose_deg_GH3"/>
</dbReference>
<evidence type="ECO:0000313" key="7">
    <source>
        <dbReference type="Proteomes" id="UP000199182"/>
    </source>
</evidence>
<name>A0A1H0CU93_9FIRM</name>
<dbReference type="SMART" id="SM01217">
    <property type="entry name" value="Fn3_like"/>
    <property type="match status" value="1"/>
</dbReference>
<dbReference type="PRINTS" id="PR00133">
    <property type="entry name" value="GLHYDRLASE3"/>
</dbReference>
<dbReference type="SUPFAM" id="SSF51445">
    <property type="entry name" value="(Trans)glycosidases"/>
    <property type="match status" value="1"/>
</dbReference>
<dbReference type="SUPFAM" id="SSF52279">
    <property type="entry name" value="Beta-D-glucan exohydrolase, C-terminal domain"/>
    <property type="match status" value="1"/>
</dbReference>
<sequence>MLNIPYLLKELTVEEKAGLCSGADFWHTKTVERLGLDAILVSDGPHGLRAQKENKEQPGKTETVQAVCYPSGAALAAGFSRSLMQRIGDAIGEEAVAEGVHTVLGPAINMKRSPLCGRNFEYLSEDPYVAGELAATFVSAVQAHHVGTSPKHFAANNQETRRMSVSAEVSERALREIYLTAFEKVVKNAKPWTMMCSYNRINGTYSCENEWLLSTVLRKEWGFDGIVMSDWGAVNHRVNSLKAGLELEMPSSRGERDKLIAEAVRNNTLPIEVLDQAVTRLLEWIDKGIGRAAAEYNREAHHELARKAACECAALLKNEGVLPLNKEQKVVFIGEFAEKPRYQGGGSSHINSFRVDSALDAAKAYPNVAYTKGFGAETDEIDDEALRQAVKLAQEAEVAVIFAGLPDVFESEGYDRTHLNLPECQNRLIEAVAAVQPNTVVVLHNGSPVYLPWRDKVNAILEMYLGGQAVGQATVDLLYGEENPSGKLAESFPLRLEDTSCWLNFPGDTKRVVYSEDIFIGYRWYDARRIAVQYPFGHGLSYTTFSYEDIRLSRKKLSDQETLQVSVTVKNTGKRAGSEIVQLYVAPCAVADIVRPIKELKGFEKVKLEPGEQKTVVFTLDKRSFAYYDTDIKDWVAPSGEYTLLAGPSSAELPLKAVVTVHSTTIIPLKITDTTTVGEVLRLSSNPAPLKQLLKRMDAVGDLDDPDALGKSTGLMRNSMTEYMPLHAMICFSDLTMEEIAAVEKTLK</sequence>
<keyword evidence="4" id="KW-0326">Glycosidase</keyword>
<accession>A0A1H0CU93</accession>
<dbReference type="InterPro" id="IPR026891">
    <property type="entry name" value="Fn3-like"/>
</dbReference>
<dbReference type="FunFam" id="2.60.40.10:FF:000495">
    <property type="entry name" value="Periplasmic beta-glucosidase"/>
    <property type="match status" value="1"/>
</dbReference>
<evidence type="ECO:0000259" key="5">
    <source>
        <dbReference type="SMART" id="SM01217"/>
    </source>
</evidence>
<dbReference type="Pfam" id="PF14310">
    <property type="entry name" value="Fn3-like"/>
    <property type="match status" value="1"/>
</dbReference>
<dbReference type="RefSeq" id="WP_242871736.1">
    <property type="nucleotide sequence ID" value="NZ_FNID01000025.1"/>
</dbReference>
<comment type="similarity">
    <text evidence="1 4">Belongs to the glycosyl hydrolase 3 family.</text>
</comment>
<feature type="domain" description="Fibronectin type III-like" evidence="5">
    <location>
        <begin position="579"/>
        <end position="650"/>
    </location>
</feature>
<dbReference type="InterPro" id="IPR036881">
    <property type="entry name" value="Glyco_hydro_3_C_sf"/>
</dbReference>
<keyword evidence="2 4" id="KW-0378">Hydrolase</keyword>